<evidence type="ECO:0000256" key="7">
    <source>
        <dbReference type="ARBA" id="ARBA00022519"/>
    </source>
</evidence>
<feature type="coiled-coil region" evidence="17">
    <location>
        <begin position="216"/>
        <end position="243"/>
    </location>
</feature>
<protein>
    <recommendedName>
        <fullName evidence="5">non-specific protein-tyrosine kinase</fullName>
        <ecNumber evidence="5">2.7.10.2</ecNumber>
    </recommendedName>
</protein>
<dbReference type="InterPro" id="IPR025669">
    <property type="entry name" value="AAA_dom"/>
</dbReference>
<evidence type="ECO:0000256" key="4">
    <source>
        <dbReference type="ARBA" id="ARBA00008883"/>
    </source>
</evidence>
<evidence type="ECO:0000313" key="22">
    <source>
        <dbReference type="EMBL" id="QIZ72510.1"/>
    </source>
</evidence>
<dbReference type="GO" id="GO:0042802">
    <property type="term" value="F:identical protein binding"/>
    <property type="evidence" value="ECO:0007669"/>
    <property type="project" value="UniProtKB-ARBA"/>
</dbReference>
<keyword evidence="7" id="KW-0997">Cell inner membrane</keyword>
<evidence type="ECO:0000256" key="5">
    <source>
        <dbReference type="ARBA" id="ARBA00011903"/>
    </source>
</evidence>
<keyword evidence="17" id="KW-0175">Coiled coil</keyword>
<evidence type="ECO:0000259" key="20">
    <source>
        <dbReference type="Pfam" id="PF13614"/>
    </source>
</evidence>
<dbReference type="CDD" id="cd05387">
    <property type="entry name" value="BY-kinase"/>
    <property type="match status" value="1"/>
</dbReference>
<dbReference type="RefSeq" id="WP_168570658.1">
    <property type="nucleotide sequence ID" value="NZ_CP051167.1"/>
</dbReference>
<feature type="domain" description="Polysaccharide chain length determinant N-terminal" evidence="19">
    <location>
        <begin position="16"/>
        <end position="105"/>
    </location>
</feature>
<evidence type="ECO:0000256" key="14">
    <source>
        <dbReference type="ARBA" id="ARBA00023136"/>
    </source>
</evidence>
<dbReference type="PANTHER" id="PTHR32309">
    <property type="entry name" value="TYROSINE-PROTEIN KINASE"/>
    <property type="match status" value="1"/>
</dbReference>
<dbReference type="SUPFAM" id="SSF52540">
    <property type="entry name" value="P-loop containing nucleoside triphosphate hydrolases"/>
    <property type="match status" value="1"/>
</dbReference>
<dbReference type="Proteomes" id="UP000500857">
    <property type="component" value="Chromosome"/>
</dbReference>
<comment type="catalytic activity">
    <reaction evidence="16">
        <text>L-tyrosyl-[protein] + ATP = O-phospho-L-tyrosyl-[protein] + ADP + H(+)</text>
        <dbReference type="Rhea" id="RHEA:10596"/>
        <dbReference type="Rhea" id="RHEA-COMP:10136"/>
        <dbReference type="Rhea" id="RHEA-COMP:20101"/>
        <dbReference type="ChEBI" id="CHEBI:15378"/>
        <dbReference type="ChEBI" id="CHEBI:30616"/>
        <dbReference type="ChEBI" id="CHEBI:46858"/>
        <dbReference type="ChEBI" id="CHEBI:61978"/>
        <dbReference type="ChEBI" id="CHEBI:456216"/>
        <dbReference type="EC" id="2.7.10.2"/>
    </reaction>
</comment>
<keyword evidence="6" id="KW-1003">Cell membrane</keyword>
<comment type="similarity">
    <text evidence="3">Belongs to the CpsD/CapB family.</text>
</comment>
<keyword evidence="11 22" id="KW-0418">Kinase</keyword>
<evidence type="ECO:0000256" key="8">
    <source>
        <dbReference type="ARBA" id="ARBA00022679"/>
    </source>
</evidence>
<dbReference type="Pfam" id="PF13807">
    <property type="entry name" value="GNVR"/>
    <property type="match status" value="1"/>
</dbReference>
<dbReference type="EMBL" id="CP051167">
    <property type="protein sequence ID" value="QIZ72510.1"/>
    <property type="molecule type" value="Genomic_DNA"/>
</dbReference>
<dbReference type="InterPro" id="IPR032807">
    <property type="entry name" value="GNVR"/>
</dbReference>
<accession>A0A6H1U2X0</accession>
<dbReference type="NCBIfam" id="TIGR01007">
    <property type="entry name" value="eps_fam"/>
    <property type="match status" value="1"/>
</dbReference>
<keyword evidence="23" id="KW-1185">Reference proteome</keyword>
<gene>
    <name evidence="22" type="ORF">HCG48_19540</name>
</gene>
<feature type="coiled-coil region" evidence="17">
    <location>
        <begin position="366"/>
        <end position="393"/>
    </location>
</feature>
<reference evidence="22 23" key="1">
    <citation type="submission" date="2020-04" db="EMBL/GenBank/DDBJ databases">
        <authorList>
            <person name="Basu S."/>
            <person name="Maruthanayagam V."/>
            <person name="Chakraborty S."/>
            <person name="Pramanik A."/>
            <person name="Mukherjee J."/>
            <person name="Brink B."/>
        </authorList>
    </citation>
    <scope>NUCLEOTIDE SEQUENCE [LARGE SCALE GENOMIC DNA]</scope>
    <source>
        <strain evidence="22 23">AP17</strain>
    </source>
</reference>
<keyword evidence="15" id="KW-0829">Tyrosine-protein kinase</keyword>
<keyword evidence="13 18" id="KW-1133">Transmembrane helix</keyword>
<keyword evidence="9 18" id="KW-0812">Transmembrane</keyword>
<dbReference type="Gene3D" id="3.40.50.300">
    <property type="entry name" value="P-loop containing nucleotide triphosphate hydrolases"/>
    <property type="match status" value="1"/>
</dbReference>
<evidence type="ECO:0000256" key="12">
    <source>
        <dbReference type="ARBA" id="ARBA00022840"/>
    </source>
</evidence>
<evidence type="ECO:0000259" key="19">
    <source>
        <dbReference type="Pfam" id="PF02706"/>
    </source>
</evidence>
<dbReference type="InterPro" id="IPR005702">
    <property type="entry name" value="Wzc-like_C"/>
</dbReference>
<proteinExistence type="inferred from homology"/>
<evidence type="ECO:0000256" key="16">
    <source>
        <dbReference type="ARBA" id="ARBA00051245"/>
    </source>
</evidence>
<evidence type="ECO:0000256" key="2">
    <source>
        <dbReference type="ARBA" id="ARBA00006683"/>
    </source>
</evidence>
<evidence type="ECO:0000256" key="9">
    <source>
        <dbReference type="ARBA" id="ARBA00022692"/>
    </source>
</evidence>
<dbReference type="Pfam" id="PF02706">
    <property type="entry name" value="Wzz"/>
    <property type="match status" value="1"/>
</dbReference>
<keyword evidence="12" id="KW-0067">ATP-binding</keyword>
<dbReference type="GO" id="GO:0004715">
    <property type="term" value="F:non-membrane spanning protein tyrosine kinase activity"/>
    <property type="evidence" value="ECO:0007669"/>
    <property type="project" value="UniProtKB-EC"/>
</dbReference>
<evidence type="ECO:0000256" key="13">
    <source>
        <dbReference type="ARBA" id="ARBA00022989"/>
    </source>
</evidence>
<dbReference type="AlphaFoldDB" id="A0A6H1U2X0"/>
<dbReference type="FunFam" id="3.40.50.300:FF:000527">
    <property type="entry name" value="Tyrosine-protein kinase etk"/>
    <property type="match status" value="1"/>
</dbReference>
<name>A0A6H1U2X0_9CYAN</name>
<evidence type="ECO:0000256" key="1">
    <source>
        <dbReference type="ARBA" id="ARBA00004429"/>
    </source>
</evidence>
<dbReference type="GO" id="GO:0005886">
    <property type="term" value="C:plasma membrane"/>
    <property type="evidence" value="ECO:0007669"/>
    <property type="project" value="UniProtKB-SubCell"/>
</dbReference>
<evidence type="ECO:0000256" key="17">
    <source>
        <dbReference type="SAM" id="Coils"/>
    </source>
</evidence>
<sequence length="744" mass="82758">MQNAIAINPIQDYKNDTDFVELGRTLVKRWSIIAIVMTSVFATVAVSTLRTTPQYRSETLILVDDRSSVPVVPGLESPYPGPQKDLSTEIQILRSHALVAKAIAALGDTDNPIGVKQVASNLSIHKAGEADVLIVSYTDTDPARAKAILDVLGKTYVDYSLERQVSQASNAIGFIEEQLPKAQQELSESALAIQSFRQTYGIVDPESYANQVLDIKQSLEKDAQSLEITLTRSQRLYAELRSQMVEAGQNPDTALVHSLLSQDSVYQQLASELKAVEAQYTLEASRFYETHPVVKNLAIQRDNLFRQLQQRSRRVLGDAVAKVDLDEVTGSGAIKESLATQLLQVETEMSAGLSQLARIRQAQQDVAIQFENIPQLQQRYAELQREFKVKSEAFNRFLEKLQELQIAEAQETAPWRVLEPPYEPQLPISPNVRRNLLLGLIAGGLLGVAAAILVERSDQRVKHVDEAKELTGLPSLGMIPKVSCPLVSQRKGEGRSLPSYYTEPFTEAVRSLALNLRYLGAEDEAKTLALTSATSGEGKSTLTYNLGRVLSELGQRVLIVDADMRKPTVHEFIKQPNALGLSSAIATDRNWSDLIHRSESGRLHILTSGPTPPNPVALLESQKMTQMLTQWRQAYDYVLIDTPPILGLSDSQSMVTKVDRVVLVCAIEQASRSSLMQTMETLRHTGCTLAGVVINMVKSSRDGYYYNYYSYYEHDDRTNGKVEEPFEEAIARTHSMFDDFMNRE</sequence>
<organism evidence="22 23">
    <name type="scientific">Oxynema aestuarii AP17</name>
    <dbReference type="NCBI Taxonomy" id="2064643"/>
    <lineage>
        <taxon>Bacteria</taxon>
        <taxon>Bacillati</taxon>
        <taxon>Cyanobacteriota</taxon>
        <taxon>Cyanophyceae</taxon>
        <taxon>Oscillatoriophycideae</taxon>
        <taxon>Oscillatoriales</taxon>
        <taxon>Oscillatoriaceae</taxon>
        <taxon>Oxynema</taxon>
        <taxon>Oxynema aestuarii</taxon>
    </lineage>
</organism>
<feature type="transmembrane region" description="Helical" evidence="18">
    <location>
        <begin position="30"/>
        <end position="49"/>
    </location>
</feature>
<keyword evidence="14 18" id="KW-0472">Membrane</keyword>
<comment type="subcellular location">
    <subcellularLocation>
        <location evidence="1">Cell inner membrane</location>
        <topology evidence="1">Multi-pass membrane protein</topology>
    </subcellularLocation>
</comment>
<keyword evidence="8 22" id="KW-0808">Transferase</keyword>
<comment type="similarity">
    <text evidence="2">Belongs to the CpsC/CapA family.</text>
</comment>
<dbReference type="GO" id="GO:0005524">
    <property type="term" value="F:ATP binding"/>
    <property type="evidence" value="ECO:0007669"/>
    <property type="project" value="UniProtKB-KW"/>
</dbReference>
<dbReference type="PANTHER" id="PTHR32309:SF13">
    <property type="entry name" value="FERRIC ENTEROBACTIN TRANSPORT PROTEIN FEPE"/>
    <property type="match status" value="1"/>
</dbReference>
<dbReference type="InterPro" id="IPR003856">
    <property type="entry name" value="LPS_length_determ_N"/>
</dbReference>
<evidence type="ECO:0000256" key="15">
    <source>
        <dbReference type="ARBA" id="ARBA00023137"/>
    </source>
</evidence>
<evidence type="ECO:0000313" key="23">
    <source>
        <dbReference type="Proteomes" id="UP000500857"/>
    </source>
</evidence>
<evidence type="ECO:0000256" key="3">
    <source>
        <dbReference type="ARBA" id="ARBA00007316"/>
    </source>
</evidence>
<dbReference type="EC" id="2.7.10.2" evidence="5"/>
<evidence type="ECO:0000256" key="6">
    <source>
        <dbReference type="ARBA" id="ARBA00022475"/>
    </source>
</evidence>
<evidence type="ECO:0000259" key="21">
    <source>
        <dbReference type="Pfam" id="PF13807"/>
    </source>
</evidence>
<dbReference type="KEGG" id="oxy:HCG48_19540"/>
<evidence type="ECO:0000256" key="11">
    <source>
        <dbReference type="ARBA" id="ARBA00022777"/>
    </source>
</evidence>
<dbReference type="Pfam" id="PF13614">
    <property type="entry name" value="AAA_31"/>
    <property type="match status" value="1"/>
</dbReference>
<comment type="similarity">
    <text evidence="4">Belongs to the etk/wzc family.</text>
</comment>
<evidence type="ECO:0000256" key="18">
    <source>
        <dbReference type="SAM" id="Phobius"/>
    </source>
</evidence>
<feature type="domain" description="Tyrosine-protein kinase G-rich" evidence="21">
    <location>
        <begin position="376"/>
        <end position="453"/>
    </location>
</feature>
<feature type="domain" description="AAA" evidence="20">
    <location>
        <begin position="526"/>
        <end position="683"/>
    </location>
</feature>
<dbReference type="InterPro" id="IPR050445">
    <property type="entry name" value="Bact_polysacc_biosynth/exp"/>
</dbReference>
<keyword evidence="10" id="KW-0547">Nucleotide-binding</keyword>
<evidence type="ECO:0000256" key="10">
    <source>
        <dbReference type="ARBA" id="ARBA00022741"/>
    </source>
</evidence>
<dbReference type="InterPro" id="IPR027417">
    <property type="entry name" value="P-loop_NTPase"/>
</dbReference>